<keyword evidence="6 9" id="KW-0472">Membrane</keyword>
<dbReference type="RefSeq" id="WP_379882337.1">
    <property type="nucleotide sequence ID" value="NZ_JBHPON010000002.1"/>
</dbReference>
<evidence type="ECO:0000256" key="3">
    <source>
        <dbReference type="ARBA" id="ARBA00022475"/>
    </source>
</evidence>
<dbReference type="InterPro" id="IPR018704">
    <property type="entry name" value="SecYEG/CpoB_TPR"/>
</dbReference>
<keyword evidence="5 9" id="KW-1133">Transmembrane helix</keyword>
<feature type="compositionally biased region" description="Basic and acidic residues" evidence="8">
    <location>
        <begin position="272"/>
        <end position="283"/>
    </location>
</feature>
<evidence type="ECO:0000259" key="10">
    <source>
        <dbReference type="Pfam" id="PF09976"/>
    </source>
</evidence>
<evidence type="ECO:0000256" key="8">
    <source>
        <dbReference type="SAM" id="MobiDB-lite"/>
    </source>
</evidence>
<comment type="caution">
    <text evidence="11">The sequence shown here is derived from an EMBL/GenBank/DDBJ whole genome shotgun (WGS) entry which is preliminary data.</text>
</comment>
<evidence type="ECO:0000313" key="11">
    <source>
        <dbReference type="EMBL" id="MFC6036430.1"/>
    </source>
</evidence>
<keyword evidence="12" id="KW-1185">Reference proteome</keyword>
<evidence type="ECO:0000256" key="4">
    <source>
        <dbReference type="ARBA" id="ARBA00022692"/>
    </source>
</evidence>
<name>A0ABW1KWE5_9PROT</name>
<protein>
    <submittedName>
        <fullName evidence="11">Tetratricopeptide repeat protein</fullName>
    </submittedName>
</protein>
<keyword evidence="4 9" id="KW-0812">Transmembrane</keyword>
<keyword evidence="7" id="KW-0143">Chaperone</keyword>
<comment type="subcellular location">
    <subcellularLocation>
        <location evidence="2">Cell membrane</location>
    </subcellularLocation>
    <subcellularLocation>
        <location evidence="1">Membrane</location>
        <topology evidence="1">Single-pass membrane protein</topology>
    </subcellularLocation>
</comment>
<dbReference type="Proteomes" id="UP001596116">
    <property type="component" value="Unassembled WGS sequence"/>
</dbReference>
<evidence type="ECO:0000256" key="9">
    <source>
        <dbReference type="SAM" id="Phobius"/>
    </source>
</evidence>
<feature type="compositionally biased region" description="Acidic residues" evidence="8">
    <location>
        <begin position="244"/>
        <end position="256"/>
    </location>
</feature>
<reference evidence="11 12" key="1">
    <citation type="submission" date="2024-09" db="EMBL/GenBank/DDBJ databases">
        <authorList>
            <person name="Zhang Z.-H."/>
        </authorList>
    </citation>
    <scope>NUCLEOTIDE SEQUENCE [LARGE SCALE GENOMIC DNA]</scope>
    <source>
        <strain evidence="11 12">HHTR114</strain>
    </source>
</reference>
<evidence type="ECO:0000256" key="5">
    <source>
        <dbReference type="ARBA" id="ARBA00022989"/>
    </source>
</evidence>
<organism evidence="11 12">
    <name type="scientific">Hyphococcus aureus</name>
    <dbReference type="NCBI Taxonomy" id="2666033"/>
    <lineage>
        <taxon>Bacteria</taxon>
        <taxon>Pseudomonadati</taxon>
        <taxon>Pseudomonadota</taxon>
        <taxon>Alphaproteobacteria</taxon>
        <taxon>Parvularculales</taxon>
        <taxon>Parvularculaceae</taxon>
        <taxon>Hyphococcus</taxon>
    </lineage>
</organism>
<dbReference type="PANTHER" id="PTHR38035">
    <property type="entry name" value="UPF0070 PROTEIN YFGM"/>
    <property type="match status" value="1"/>
</dbReference>
<feature type="region of interest" description="Disordered" evidence="8">
    <location>
        <begin position="262"/>
        <end position="283"/>
    </location>
</feature>
<gene>
    <name evidence="11" type="ORF">ACFMB1_12815</name>
</gene>
<evidence type="ECO:0000256" key="1">
    <source>
        <dbReference type="ARBA" id="ARBA00004167"/>
    </source>
</evidence>
<evidence type="ECO:0000256" key="6">
    <source>
        <dbReference type="ARBA" id="ARBA00023136"/>
    </source>
</evidence>
<dbReference type="Pfam" id="PF09976">
    <property type="entry name" value="TPR_21"/>
    <property type="match status" value="1"/>
</dbReference>
<evidence type="ECO:0000256" key="2">
    <source>
        <dbReference type="ARBA" id="ARBA00004236"/>
    </source>
</evidence>
<dbReference type="EMBL" id="JBHPON010000002">
    <property type="protein sequence ID" value="MFC6036430.1"/>
    <property type="molecule type" value="Genomic_DNA"/>
</dbReference>
<evidence type="ECO:0000313" key="12">
    <source>
        <dbReference type="Proteomes" id="UP001596116"/>
    </source>
</evidence>
<sequence>MANEDSVLLKEVDQALEEDRTWDFFRKQGAALVVGAVAIVAGVAGWQIWGHLKTEAAEEQSLEYRAALDLLGEDADAGRAALEAVAEEKGGYGALAALRRASSYAAGGERLKALEIYRGVAAGDAPKRIRELASIRAGYLALADGRDAVMGDVSDLAEAGGPFSYYAREILGVASLNAKDYESAVATFNALSLDLETPAGIRDRAEEFAALAESGRSGVNISGELRIDELVQSLGLDAAQGEPTDTEENATEEDAAEEAGAVENIAGDASAEDGHDDGHNHEE</sequence>
<accession>A0ABW1KWE5</accession>
<dbReference type="PANTHER" id="PTHR38035:SF1">
    <property type="entry name" value="ANCILLARY SECYEG TRANSLOCON SUBUNIT"/>
    <property type="match status" value="1"/>
</dbReference>
<proteinExistence type="predicted"/>
<feature type="region of interest" description="Disordered" evidence="8">
    <location>
        <begin position="237"/>
        <end position="256"/>
    </location>
</feature>
<evidence type="ECO:0000256" key="7">
    <source>
        <dbReference type="ARBA" id="ARBA00023186"/>
    </source>
</evidence>
<dbReference type="InterPro" id="IPR026039">
    <property type="entry name" value="YfgM"/>
</dbReference>
<feature type="transmembrane region" description="Helical" evidence="9">
    <location>
        <begin position="30"/>
        <end position="49"/>
    </location>
</feature>
<feature type="domain" description="Ancillary SecYEG translocon subunit/Cell division coordinator CpoB TPR" evidence="10">
    <location>
        <begin position="23"/>
        <end position="144"/>
    </location>
</feature>
<keyword evidence="3" id="KW-1003">Cell membrane</keyword>